<evidence type="ECO:0000313" key="2">
    <source>
        <dbReference type="EMBL" id="TFK78663.1"/>
    </source>
</evidence>
<gene>
    <name evidence="2" type="ORF">K466DRAFT_570695</name>
</gene>
<dbReference type="Proteomes" id="UP000308197">
    <property type="component" value="Unassembled WGS sequence"/>
</dbReference>
<dbReference type="InParanoid" id="A0A5C3NYY4"/>
<evidence type="ECO:0000256" key="1">
    <source>
        <dbReference type="SAM" id="MobiDB-lite"/>
    </source>
</evidence>
<feature type="region of interest" description="Disordered" evidence="1">
    <location>
        <begin position="1"/>
        <end position="51"/>
    </location>
</feature>
<sequence length="186" mass="20671">MSLMKVEDQVPGLETRRLTLRGASDTKSEEEHEDGEVQGTSTQPTGDSAAVKQEVHAGAENAIAAQAALSSQATSAAPKPFTHPFHDLWRIRDVRLPRNLDTSSLRADYMEILKKIRSIACCRCTGKDRKCLEASPFRPTWKCAACYKANASGCRWQLLCQEYGLGTYPRCTRRISRQMLSPNVRG</sequence>
<keyword evidence="3" id="KW-1185">Reference proteome</keyword>
<evidence type="ECO:0000313" key="3">
    <source>
        <dbReference type="Proteomes" id="UP000308197"/>
    </source>
</evidence>
<accession>A0A5C3NYY4</accession>
<dbReference type="EMBL" id="ML212398">
    <property type="protein sequence ID" value="TFK78663.1"/>
    <property type="molecule type" value="Genomic_DNA"/>
</dbReference>
<reference evidence="2 3" key="1">
    <citation type="journal article" date="2019" name="Nat. Ecol. Evol.">
        <title>Megaphylogeny resolves global patterns of mushroom evolution.</title>
        <authorList>
            <person name="Varga T."/>
            <person name="Krizsan K."/>
            <person name="Foldi C."/>
            <person name="Dima B."/>
            <person name="Sanchez-Garcia M."/>
            <person name="Sanchez-Ramirez S."/>
            <person name="Szollosi G.J."/>
            <person name="Szarkandi J.G."/>
            <person name="Papp V."/>
            <person name="Albert L."/>
            <person name="Andreopoulos W."/>
            <person name="Angelini C."/>
            <person name="Antonin V."/>
            <person name="Barry K.W."/>
            <person name="Bougher N.L."/>
            <person name="Buchanan P."/>
            <person name="Buyck B."/>
            <person name="Bense V."/>
            <person name="Catcheside P."/>
            <person name="Chovatia M."/>
            <person name="Cooper J."/>
            <person name="Damon W."/>
            <person name="Desjardin D."/>
            <person name="Finy P."/>
            <person name="Geml J."/>
            <person name="Haridas S."/>
            <person name="Hughes K."/>
            <person name="Justo A."/>
            <person name="Karasinski D."/>
            <person name="Kautmanova I."/>
            <person name="Kiss B."/>
            <person name="Kocsube S."/>
            <person name="Kotiranta H."/>
            <person name="LaButti K.M."/>
            <person name="Lechner B.E."/>
            <person name="Liimatainen K."/>
            <person name="Lipzen A."/>
            <person name="Lukacs Z."/>
            <person name="Mihaltcheva S."/>
            <person name="Morgado L.N."/>
            <person name="Niskanen T."/>
            <person name="Noordeloos M.E."/>
            <person name="Ohm R.A."/>
            <person name="Ortiz-Santana B."/>
            <person name="Ovrebo C."/>
            <person name="Racz N."/>
            <person name="Riley R."/>
            <person name="Savchenko A."/>
            <person name="Shiryaev A."/>
            <person name="Soop K."/>
            <person name="Spirin V."/>
            <person name="Szebenyi C."/>
            <person name="Tomsovsky M."/>
            <person name="Tulloss R.E."/>
            <person name="Uehling J."/>
            <person name="Grigoriev I.V."/>
            <person name="Vagvolgyi C."/>
            <person name="Papp T."/>
            <person name="Martin F.M."/>
            <person name="Miettinen O."/>
            <person name="Hibbett D.S."/>
            <person name="Nagy L.G."/>
        </authorList>
    </citation>
    <scope>NUCLEOTIDE SEQUENCE [LARGE SCALE GENOMIC DNA]</scope>
    <source>
        <strain evidence="2 3">HHB13444</strain>
    </source>
</reference>
<name>A0A5C3NYY4_9APHY</name>
<dbReference type="AlphaFoldDB" id="A0A5C3NYY4"/>
<protein>
    <submittedName>
        <fullName evidence="2">Uncharacterized protein</fullName>
    </submittedName>
</protein>
<proteinExistence type="predicted"/>
<organism evidence="2 3">
    <name type="scientific">Polyporus arcularius HHB13444</name>
    <dbReference type="NCBI Taxonomy" id="1314778"/>
    <lineage>
        <taxon>Eukaryota</taxon>
        <taxon>Fungi</taxon>
        <taxon>Dikarya</taxon>
        <taxon>Basidiomycota</taxon>
        <taxon>Agaricomycotina</taxon>
        <taxon>Agaricomycetes</taxon>
        <taxon>Polyporales</taxon>
        <taxon>Polyporaceae</taxon>
        <taxon>Polyporus</taxon>
    </lineage>
</organism>